<keyword evidence="5" id="KW-1185">Reference proteome</keyword>
<dbReference type="STRING" id="81972.D7L443"/>
<dbReference type="GO" id="GO:0005829">
    <property type="term" value="C:cytosol"/>
    <property type="evidence" value="ECO:0007669"/>
    <property type="project" value="TreeGrafter"/>
</dbReference>
<dbReference type="EMBL" id="GL348715">
    <property type="protein sequence ID" value="EFH61854.1"/>
    <property type="molecule type" value="Genomic_DNA"/>
</dbReference>
<evidence type="ECO:0000256" key="2">
    <source>
        <dbReference type="SAM" id="MobiDB-lite"/>
    </source>
</evidence>
<evidence type="ECO:0000256" key="1">
    <source>
        <dbReference type="ARBA" id="ARBA00007365"/>
    </source>
</evidence>
<accession>D7L443</accession>
<evidence type="ECO:0000259" key="3">
    <source>
        <dbReference type="PROSITE" id="PS50072"/>
    </source>
</evidence>
<feature type="compositionally biased region" description="Basic and acidic residues" evidence="2">
    <location>
        <begin position="129"/>
        <end position="144"/>
    </location>
</feature>
<feature type="domain" description="PPIase cyclophilin-type" evidence="3">
    <location>
        <begin position="7"/>
        <end position="271"/>
    </location>
</feature>
<dbReference type="PROSITE" id="PS50072">
    <property type="entry name" value="CSA_PPIASE_2"/>
    <property type="match status" value="1"/>
</dbReference>
<dbReference type="Gene3D" id="2.40.100.10">
    <property type="entry name" value="Cyclophilin-like"/>
    <property type="match status" value="2"/>
</dbReference>
<dbReference type="Proteomes" id="UP000008694">
    <property type="component" value="Unassembled WGS sequence"/>
</dbReference>
<organism evidence="5">
    <name type="scientific">Arabidopsis lyrata subsp. lyrata</name>
    <name type="common">Lyre-leaved rock-cress</name>
    <dbReference type="NCBI Taxonomy" id="81972"/>
    <lineage>
        <taxon>Eukaryota</taxon>
        <taxon>Viridiplantae</taxon>
        <taxon>Streptophyta</taxon>
        <taxon>Embryophyta</taxon>
        <taxon>Tracheophyta</taxon>
        <taxon>Spermatophyta</taxon>
        <taxon>Magnoliopsida</taxon>
        <taxon>eudicotyledons</taxon>
        <taxon>Gunneridae</taxon>
        <taxon>Pentapetalae</taxon>
        <taxon>rosids</taxon>
        <taxon>malvids</taxon>
        <taxon>Brassicales</taxon>
        <taxon>Brassicaceae</taxon>
        <taxon>Camelineae</taxon>
        <taxon>Arabidopsis</taxon>
    </lineage>
</organism>
<dbReference type="SUPFAM" id="SSF50891">
    <property type="entry name" value="Cyclophilin-like"/>
    <property type="match status" value="2"/>
</dbReference>
<gene>
    <name evidence="4" type="ORF">ARALYDRAFT_673380</name>
</gene>
<protein>
    <submittedName>
        <fullName evidence="4">Predicted protein</fullName>
    </submittedName>
</protein>
<evidence type="ECO:0000313" key="5">
    <source>
        <dbReference type="Proteomes" id="UP000008694"/>
    </source>
</evidence>
<dbReference type="InterPro" id="IPR002130">
    <property type="entry name" value="Cyclophilin-type_PPIase_dom"/>
</dbReference>
<sequence length="271" mass="30196">MSNPKVFFDMTVDGKPVDRIVMELFADTTPRTTENFWALCTGEKGIGKSGKPLHYKGSCIHHVSIKNRDPISTKEEAEDSNLAKEKKGFSVSDNKKTKQEPKMPLSENRPKSNNITSVWKPKSPTEQTKPSKLEPNNKKTKQEPKMPLSENRPESNNITSVWKPKSPTEQTKPSKLEPRDIIVGDGSGGESIYGGTFEDENYIKQHTGPGILSMSNGGPDSNNSQFMICMKKCFGLDDVHVVFGQVVEGLDVFKSIMEEVQTYSGKLSKPW</sequence>
<dbReference type="Gramene" id="Al_scaffold_0003_2577">
    <property type="protein sequence ID" value="Al_scaffold_0003_2577"/>
    <property type="gene ID" value="Al_scaffold_0003_2577"/>
</dbReference>
<dbReference type="AlphaFoldDB" id="D7L443"/>
<evidence type="ECO:0000313" key="4">
    <source>
        <dbReference type="EMBL" id="EFH61854.1"/>
    </source>
</evidence>
<comment type="similarity">
    <text evidence="1">Belongs to the cyclophilin-type PPIase family.</text>
</comment>
<dbReference type="eggNOG" id="KOG0865">
    <property type="taxonomic scope" value="Eukaryota"/>
</dbReference>
<reference evidence="5" key="1">
    <citation type="journal article" date="2011" name="Nat. Genet.">
        <title>The Arabidopsis lyrata genome sequence and the basis of rapid genome size change.</title>
        <authorList>
            <person name="Hu T.T."/>
            <person name="Pattyn P."/>
            <person name="Bakker E.G."/>
            <person name="Cao J."/>
            <person name="Cheng J.-F."/>
            <person name="Clark R.M."/>
            <person name="Fahlgren N."/>
            <person name="Fawcett J.A."/>
            <person name="Grimwood J."/>
            <person name="Gundlach H."/>
            <person name="Haberer G."/>
            <person name="Hollister J.D."/>
            <person name="Ossowski S."/>
            <person name="Ottilar R.P."/>
            <person name="Salamov A.A."/>
            <person name="Schneeberger K."/>
            <person name="Spannagl M."/>
            <person name="Wang X."/>
            <person name="Yang L."/>
            <person name="Nasrallah M.E."/>
            <person name="Bergelson J."/>
            <person name="Carrington J.C."/>
            <person name="Gaut B.S."/>
            <person name="Schmutz J."/>
            <person name="Mayer K.F.X."/>
            <person name="Van de Peer Y."/>
            <person name="Grigoriev I.V."/>
            <person name="Nordborg M."/>
            <person name="Weigel D."/>
            <person name="Guo Y.-L."/>
        </authorList>
    </citation>
    <scope>NUCLEOTIDE SEQUENCE [LARGE SCALE GENOMIC DNA]</scope>
    <source>
        <strain evidence="5">cv. MN47</strain>
    </source>
</reference>
<dbReference type="GO" id="GO:0006457">
    <property type="term" value="P:protein folding"/>
    <property type="evidence" value="ECO:0007669"/>
    <property type="project" value="TreeGrafter"/>
</dbReference>
<dbReference type="Pfam" id="PF00160">
    <property type="entry name" value="Pro_isomerase"/>
    <property type="match status" value="2"/>
</dbReference>
<name>D7L443_ARALL</name>
<feature type="region of interest" description="Disordered" evidence="2">
    <location>
        <begin position="70"/>
        <end position="188"/>
    </location>
</feature>
<feature type="compositionally biased region" description="Basic and acidic residues" evidence="2">
    <location>
        <begin position="70"/>
        <end position="101"/>
    </location>
</feature>
<dbReference type="GO" id="GO:0003755">
    <property type="term" value="F:peptidyl-prolyl cis-trans isomerase activity"/>
    <property type="evidence" value="ECO:0007669"/>
    <property type="project" value="InterPro"/>
</dbReference>
<dbReference type="PANTHER" id="PTHR11071:SF498">
    <property type="entry name" value="PEPTIDYL-PROLYL CIS-TRANS ISOMERASE"/>
    <property type="match status" value="1"/>
</dbReference>
<dbReference type="GO" id="GO:0005886">
    <property type="term" value="C:plasma membrane"/>
    <property type="evidence" value="ECO:0007669"/>
    <property type="project" value="TreeGrafter"/>
</dbReference>
<dbReference type="HOGENOM" id="CLU_1027963_0_0_1"/>
<proteinExistence type="inferred from homology"/>
<dbReference type="PANTHER" id="PTHR11071">
    <property type="entry name" value="PEPTIDYL-PROLYL CIS-TRANS ISOMERASE"/>
    <property type="match status" value="1"/>
</dbReference>
<dbReference type="GO" id="GO:0016018">
    <property type="term" value="F:cyclosporin A binding"/>
    <property type="evidence" value="ECO:0007669"/>
    <property type="project" value="TreeGrafter"/>
</dbReference>
<feature type="compositionally biased region" description="Basic and acidic residues" evidence="2">
    <location>
        <begin position="172"/>
        <end position="182"/>
    </location>
</feature>
<dbReference type="InterPro" id="IPR029000">
    <property type="entry name" value="Cyclophilin-like_dom_sf"/>
</dbReference>